<organism evidence="2 3">
    <name type="scientific">Spizellomyces punctatus (strain DAOM BR117)</name>
    <dbReference type="NCBI Taxonomy" id="645134"/>
    <lineage>
        <taxon>Eukaryota</taxon>
        <taxon>Fungi</taxon>
        <taxon>Fungi incertae sedis</taxon>
        <taxon>Chytridiomycota</taxon>
        <taxon>Chytridiomycota incertae sedis</taxon>
        <taxon>Chytridiomycetes</taxon>
        <taxon>Spizellomycetales</taxon>
        <taxon>Spizellomycetaceae</taxon>
        <taxon>Spizellomyces</taxon>
    </lineage>
</organism>
<keyword evidence="3" id="KW-1185">Reference proteome</keyword>
<dbReference type="EMBL" id="KQ257458">
    <property type="protein sequence ID" value="KNC99248.1"/>
    <property type="molecule type" value="Genomic_DNA"/>
</dbReference>
<evidence type="ECO:0000313" key="2">
    <source>
        <dbReference type="EMBL" id="KNC99248.1"/>
    </source>
</evidence>
<name>A0A0L0HER2_SPIPD</name>
<dbReference type="RefSeq" id="XP_016607288.1">
    <property type="nucleotide sequence ID" value="XM_016753712.1"/>
</dbReference>
<proteinExistence type="predicted"/>
<dbReference type="PANTHER" id="PTHR34618:SF1">
    <property type="entry name" value="SECRETED PROTEIN"/>
    <property type="match status" value="1"/>
</dbReference>
<evidence type="ECO:0000256" key="1">
    <source>
        <dbReference type="SAM" id="SignalP"/>
    </source>
</evidence>
<keyword evidence="1" id="KW-0732">Signal</keyword>
<dbReference type="Gene3D" id="2.70.50.70">
    <property type="match status" value="1"/>
</dbReference>
<dbReference type="PANTHER" id="PTHR34618">
    <property type="entry name" value="SURFACE PROTEIN MAS1, PUTATIVE-RELATED"/>
    <property type="match status" value="1"/>
</dbReference>
<dbReference type="InterPro" id="IPR021476">
    <property type="entry name" value="Egh16-like"/>
</dbReference>
<evidence type="ECO:0000313" key="3">
    <source>
        <dbReference type="Proteomes" id="UP000053201"/>
    </source>
</evidence>
<accession>A0A0L0HER2</accession>
<dbReference type="STRING" id="645134.A0A0L0HER2"/>
<protein>
    <submittedName>
        <fullName evidence="2">Uncharacterized protein</fullName>
    </submittedName>
</protein>
<dbReference type="OrthoDB" id="2102769at2759"/>
<sequence>MKASLIFAQIATLVAAVSAHSKLTAPLGLNVDPAVDLGSQADVALGVTARNPCGRVLGKGAPQLQDAIAQPRATFAPGSEVDLGYFIVNQDGAGPVSVSFSADAGQTWTQAQVLQNAPGRGGLNLANLRGGSDAQVKIQVPNMECPAGSCVMMVRNPITFGSCAPVEIKQGATNNMIMTFENQGGKPVGQGLRGAAAGGIGAFVDKPAGGKKGAKGAGGAAGAAGALGGILDGAKAGKGAGGLGDILGGVLGGAGGGKAGGLGDILRGAAGKAKAAAEDAATAATDIPGVSADDLKLIHTS</sequence>
<dbReference type="GeneID" id="27688871"/>
<dbReference type="InParanoid" id="A0A0L0HER2"/>
<dbReference type="VEuPathDB" id="FungiDB:SPPG_05504"/>
<dbReference type="AlphaFoldDB" id="A0A0L0HER2"/>
<feature type="signal peptide" evidence="1">
    <location>
        <begin position="1"/>
        <end position="19"/>
    </location>
</feature>
<reference evidence="2 3" key="1">
    <citation type="submission" date="2009-08" db="EMBL/GenBank/DDBJ databases">
        <title>The Genome Sequence of Spizellomyces punctatus strain DAOM BR117.</title>
        <authorList>
            <consortium name="The Broad Institute Genome Sequencing Platform"/>
            <person name="Russ C."/>
            <person name="Cuomo C."/>
            <person name="Shea T."/>
            <person name="Young S.K."/>
            <person name="Zeng Q."/>
            <person name="Koehrsen M."/>
            <person name="Haas B."/>
            <person name="Borodovsky M."/>
            <person name="Guigo R."/>
            <person name="Alvarado L."/>
            <person name="Berlin A."/>
            <person name="Bochicchio J."/>
            <person name="Borenstein D."/>
            <person name="Chapman S."/>
            <person name="Chen Z."/>
            <person name="Engels R."/>
            <person name="Freedman E."/>
            <person name="Gellesch M."/>
            <person name="Goldberg J."/>
            <person name="Griggs A."/>
            <person name="Gujja S."/>
            <person name="Heiman D."/>
            <person name="Hepburn T."/>
            <person name="Howarth C."/>
            <person name="Jen D."/>
            <person name="Larson L."/>
            <person name="Lewis B."/>
            <person name="Mehta T."/>
            <person name="Park D."/>
            <person name="Pearson M."/>
            <person name="Roberts A."/>
            <person name="Saif S."/>
            <person name="Shenoy N."/>
            <person name="Sisk P."/>
            <person name="Stolte C."/>
            <person name="Sykes S."/>
            <person name="Thomson T."/>
            <person name="Walk T."/>
            <person name="White J."/>
            <person name="Yandava C."/>
            <person name="Burger G."/>
            <person name="Gray M.W."/>
            <person name="Holland P.W.H."/>
            <person name="King N."/>
            <person name="Lang F.B.F."/>
            <person name="Roger A.J."/>
            <person name="Ruiz-Trillo I."/>
            <person name="Lander E."/>
            <person name="Nusbaum C."/>
        </authorList>
    </citation>
    <scope>NUCLEOTIDE SEQUENCE [LARGE SCALE GENOMIC DNA]</scope>
    <source>
        <strain evidence="2 3">DAOM BR117</strain>
    </source>
</reference>
<dbReference type="Pfam" id="PF11327">
    <property type="entry name" value="Egh16-like"/>
    <property type="match status" value="1"/>
</dbReference>
<feature type="chain" id="PRO_5005539921" evidence="1">
    <location>
        <begin position="20"/>
        <end position="301"/>
    </location>
</feature>
<dbReference type="Proteomes" id="UP000053201">
    <property type="component" value="Unassembled WGS sequence"/>
</dbReference>
<gene>
    <name evidence="2" type="ORF">SPPG_05504</name>
</gene>
<dbReference type="OMA" id="NGDACIM"/>